<dbReference type="Pfam" id="PF13639">
    <property type="entry name" value="zf-RING_2"/>
    <property type="match status" value="1"/>
</dbReference>
<keyword evidence="4" id="KW-0808">Transferase</keyword>
<reference evidence="14 15" key="1">
    <citation type="submission" date="2024-01" db="EMBL/GenBank/DDBJ databases">
        <title>The complete chloroplast genome sequence of Lithospermum erythrorhizon: insights into the phylogenetic relationship among Boraginaceae species and the maternal lineages of purple gromwells.</title>
        <authorList>
            <person name="Okada T."/>
            <person name="Watanabe K."/>
        </authorList>
    </citation>
    <scope>NUCLEOTIDE SEQUENCE [LARGE SCALE GENOMIC DNA]</scope>
</reference>
<evidence type="ECO:0000259" key="13">
    <source>
        <dbReference type="PROSITE" id="PS50089"/>
    </source>
</evidence>
<comment type="similarity">
    <text evidence="10">Belongs to the RING-type zinc finger family. ATL subfamily.</text>
</comment>
<gene>
    <name evidence="14" type="ORF">LIER_25703</name>
</gene>
<keyword evidence="11" id="KW-0863">Zinc-finger</keyword>
<evidence type="ECO:0000256" key="1">
    <source>
        <dbReference type="ARBA" id="ARBA00000900"/>
    </source>
</evidence>
<evidence type="ECO:0000313" key="14">
    <source>
        <dbReference type="EMBL" id="GAA0171738.1"/>
    </source>
</evidence>
<dbReference type="Gene3D" id="3.30.40.10">
    <property type="entry name" value="Zinc/RING finger domain, C3HC4 (zinc finger)"/>
    <property type="match status" value="1"/>
</dbReference>
<dbReference type="GO" id="GO:0016020">
    <property type="term" value="C:membrane"/>
    <property type="evidence" value="ECO:0007669"/>
    <property type="project" value="UniProtKB-SubCell"/>
</dbReference>
<feature type="transmembrane region" description="Helical" evidence="12">
    <location>
        <begin position="52"/>
        <end position="73"/>
    </location>
</feature>
<organism evidence="14 15">
    <name type="scientific">Lithospermum erythrorhizon</name>
    <name type="common">Purple gromwell</name>
    <name type="synonym">Lithospermum officinale var. erythrorhizon</name>
    <dbReference type="NCBI Taxonomy" id="34254"/>
    <lineage>
        <taxon>Eukaryota</taxon>
        <taxon>Viridiplantae</taxon>
        <taxon>Streptophyta</taxon>
        <taxon>Embryophyta</taxon>
        <taxon>Tracheophyta</taxon>
        <taxon>Spermatophyta</taxon>
        <taxon>Magnoliopsida</taxon>
        <taxon>eudicotyledons</taxon>
        <taxon>Gunneridae</taxon>
        <taxon>Pentapetalae</taxon>
        <taxon>asterids</taxon>
        <taxon>lamiids</taxon>
        <taxon>Boraginales</taxon>
        <taxon>Boraginaceae</taxon>
        <taxon>Boraginoideae</taxon>
        <taxon>Lithospermeae</taxon>
        <taxon>Lithospermum</taxon>
    </lineage>
</organism>
<keyword evidence="5 12" id="KW-0812">Transmembrane</keyword>
<proteinExistence type="inferred from homology"/>
<dbReference type="EC" id="2.3.2.27" evidence="3"/>
<dbReference type="CDD" id="cd16461">
    <property type="entry name" value="RING-H2_EL5-like"/>
    <property type="match status" value="1"/>
</dbReference>
<comment type="subcellular location">
    <subcellularLocation>
        <location evidence="2">Membrane</location>
        <topology evidence="2">Single-pass membrane protein</topology>
    </subcellularLocation>
</comment>
<keyword evidence="9 12" id="KW-0472">Membrane</keyword>
<name>A0AAV3RA14_LITER</name>
<keyword evidence="15" id="KW-1185">Reference proteome</keyword>
<evidence type="ECO:0000256" key="9">
    <source>
        <dbReference type="ARBA" id="ARBA00023136"/>
    </source>
</evidence>
<dbReference type="InterPro" id="IPR001841">
    <property type="entry name" value="Znf_RING"/>
</dbReference>
<evidence type="ECO:0000256" key="7">
    <source>
        <dbReference type="ARBA" id="ARBA00022833"/>
    </source>
</evidence>
<comment type="catalytic activity">
    <reaction evidence="1">
        <text>S-ubiquitinyl-[E2 ubiquitin-conjugating enzyme]-L-cysteine + [acceptor protein]-L-lysine = [E2 ubiquitin-conjugating enzyme]-L-cysteine + N(6)-ubiquitinyl-[acceptor protein]-L-lysine.</text>
        <dbReference type="EC" id="2.3.2.27"/>
    </reaction>
</comment>
<evidence type="ECO:0000256" key="4">
    <source>
        <dbReference type="ARBA" id="ARBA00022679"/>
    </source>
</evidence>
<dbReference type="GO" id="GO:0008270">
    <property type="term" value="F:zinc ion binding"/>
    <property type="evidence" value="ECO:0007669"/>
    <property type="project" value="UniProtKB-KW"/>
</dbReference>
<dbReference type="SMART" id="SM00184">
    <property type="entry name" value="RING"/>
    <property type="match status" value="1"/>
</dbReference>
<evidence type="ECO:0000256" key="8">
    <source>
        <dbReference type="ARBA" id="ARBA00022989"/>
    </source>
</evidence>
<dbReference type="AlphaFoldDB" id="A0AAV3RA14"/>
<feature type="domain" description="RING-type" evidence="13">
    <location>
        <begin position="116"/>
        <end position="158"/>
    </location>
</feature>
<dbReference type="GO" id="GO:0061630">
    <property type="term" value="F:ubiquitin protein ligase activity"/>
    <property type="evidence" value="ECO:0007669"/>
    <property type="project" value="UniProtKB-EC"/>
</dbReference>
<evidence type="ECO:0000256" key="12">
    <source>
        <dbReference type="SAM" id="Phobius"/>
    </source>
</evidence>
<accession>A0AAV3RA14</accession>
<dbReference type="InterPro" id="IPR013083">
    <property type="entry name" value="Znf_RING/FYVE/PHD"/>
</dbReference>
<keyword evidence="6" id="KW-0479">Metal-binding</keyword>
<dbReference type="EMBL" id="BAABME010007797">
    <property type="protein sequence ID" value="GAA0171738.1"/>
    <property type="molecule type" value="Genomic_DNA"/>
</dbReference>
<evidence type="ECO:0000256" key="6">
    <source>
        <dbReference type="ARBA" id="ARBA00022723"/>
    </source>
</evidence>
<dbReference type="SUPFAM" id="SSF57850">
    <property type="entry name" value="RING/U-box"/>
    <property type="match status" value="1"/>
</dbReference>
<keyword evidence="7" id="KW-0862">Zinc</keyword>
<dbReference type="InterPro" id="IPR044602">
    <property type="entry name" value="ATL10/ATL72-79-like"/>
</dbReference>
<evidence type="ECO:0000256" key="3">
    <source>
        <dbReference type="ARBA" id="ARBA00012483"/>
    </source>
</evidence>
<evidence type="ECO:0000256" key="11">
    <source>
        <dbReference type="PROSITE-ProRule" id="PRU00175"/>
    </source>
</evidence>
<evidence type="ECO:0000256" key="2">
    <source>
        <dbReference type="ARBA" id="ARBA00004167"/>
    </source>
</evidence>
<keyword evidence="8 12" id="KW-1133">Transmembrane helix</keyword>
<dbReference type="GO" id="GO:0016567">
    <property type="term" value="P:protein ubiquitination"/>
    <property type="evidence" value="ECO:0007669"/>
    <property type="project" value="InterPro"/>
</dbReference>
<protein>
    <recommendedName>
        <fullName evidence="3">RING-type E3 ubiquitin transferase</fullName>
        <ecNumber evidence="3">2.3.2.27</ecNumber>
    </recommendedName>
</protein>
<evidence type="ECO:0000256" key="5">
    <source>
        <dbReference type="ARBA" id="ARBA00022692"/>
    </source>
</evidence>
<dbReference type="Proteomes" id="UP001454036">
    <property type="component" value="Unassembled WGS sequence"/>
</dbReference>
<dbReference type="PROSITE" id="PS50089">
    <property type="entry name" value="ZF_RING_2"/>
    <property type="match status" value="1"/>
</dbReference>
<dbReference type="PANTHER" id="PTHR46905:SF1">
    <property type="entry name" value="RING-TYPE E3 UBIQUITIN TRANSFERASE"/>
    <property type="match status" value="1"/>
</dbReference>
<comment type="caution">
    <text evidence="14">The sequence shown here is derived from an EMBL/GenBank/DDBJ whole genome shotgun (WGS) entry which is preliminary data.</text>
</comment>
<evidence type="ECO:0000313" key="15">
    <source>
        <dbReference type="Proteomes" id="UP001454036"/>
    </source>
</evidence>
<sequence length="162" mass="17826">MVPSSASEMVQDLQAHPPLHNTTTATSPPPPCTGRSCPWWPYSSSKDFTSNAALILAILFSALFIALALNAAIRYFIRRRETTQEDNDVEAGEQEGGMKVVFSPGMKVGEKETTECAICLSEFAQGDVIRVLDKCNHGFHYQCVQKWLVSHSSCPTCRANCK</sequence>
<dbReference type="PANTHER" id="PTHR46905">
    <property type="entry name" value="RING-H2 FINGER PROTEIN ATL78"/>
    <property type="match status" value="1"/>
</dbReference>
<evidence type="ECO:0000256" key="10">
    <source>
        <dbReference type="ARBA" id="ARBA00024209"/>
    </source>
</evidence>